<evidence type="ECO:0000259" key="1">
    <source>
        <dbReference type="Pfam" id="PF04273"/>
    </source>
</evidence>
<evidence type="ECO:0000313" key="3">
    <source>
        <dbReference type="Proteomes" id="UP000293719"/>
    </source>
</evidence>
<dbReference type="InterPro" id="IPR029021">
    <property type="entry name" value="Prot-tyrosine_phosphatase-like"/>
</dbReference>
<gene>
    <name evidence="2" type="ORF">E0E05_02080</name>
</gene>
<reference evidence="2 3" key="1">
    <citation type="journal article" date="2017" name="Int. J. Syst. Evol. Microbiol.">
        <title>Roseitalea porphyridii gen. nov., sp. nov., isolated from a red alga, and reclassification of Hoeflea suaedae Chung et al. 2013 as Pseudohoeflea suaedae gen. nov., comb. nov.</title>
        <authorList>
            <person name="Hyeon J.W."/>
            <person name="Jeong S.E."/>
            <person name="Baek K."/>
            <person name="Jeon C.O."/>
        </authorList>
    </citation>
    <scope>NUCLEOTIDE SEQUENCE [LARGE SCALE GENOMIC DNA]</scope>
    <source>
        <strain evidence="2 3">MA7-20</strain>
    </source>
</reference>
<name>A0A4P6UZQ3_9HYPH</name>
<dbReference type="Gene3D" id="3.90.190.10">
    <property type="entry name" value="Protein tyrosine phosphatase superfamily"/>
    <property type="match status" value="1"/>
</dbReference>
<dbReference type="EMBL" id="CP036532">
    <property type="protein sequence ID" value="QBK29490.1"/>
    <property type="molecule type" value="Genomic_DNA"/>
</dbReference>
<dbReference type="Pfam" id="PF04273">
    <property type="entry name" value="BLH_phosphatase"/>
    <property type="match status" value="1"/>
</dbReference>
<dbReference type="SUPFAM" id="SSF52799">
    <property type="entry name" value="(Phosphotyrosine protein) phosphatases II"/>
    <property type="match status" value="1"/>
</dbReference>
<dbReference type="KEGG" id="rpod:E0E05_02080"/>
<dbReference type="InterPro" id="IPR005939">
    <property type="entry name" value="BLH_phosphatase-like"/>
</dbReference>
<dbReference type="AlphaFoldDB" id="A0A4P6UZQ3"/>
<keyword evidence="3" id="KW-1185">Reference proteome</keyword>
<feature type="domain" description="Beta-lactamase hydrolase-like protein phosphatase-like" evidence="1">
    <location>
        <begin position="11"/>
        <end position="116"/>
    </location>
</feature>
<dbReference type="OrthoDB" id="9805710at2"/>
<organism evidence="2 3">
    <name type="scientific">Roseitalea porphyridii</name>
    <dbReference type="NCBI Taxonomy" id="1852022"/>
    <lineage>
        <taxon>Bacteria</taxon>
        <taxon>Pseudomonadati</taxon>
        <taxon>Pseudomonadota</taxon>
        <taxon>Alphaproteobacteria</taxon>
        <taxon>Hyphomicrobiales</taxon>
        <taxon>Ahrensiaceae</taxon>
        <taxon>Roseitalea</taxon>
    </lineage>
</organism>
<accession>A0A4P6UZQ3</accession>
<dbReference type="GO" id="GO:0016787">
    <property type="term" value="F:hydrolase activity"/>
    <property type="evidence" value="ECO:0007669"/>
    <property type="project" value="InterPro"/>
</dbReference>
<protein>
    <submittedName>
        <fullName evidence="2">TIGR01244 family phosphatase</fullName>
    </submittedName>
</protein>
<dbReference type="GeneID" id="90766072"/>
<dbReference type="NCBIfam" id="TIGR01244">
    <property type="entry name" value="TIGR01244 family sulfur transferase"/>
    <property type="match status" value="1"/>
</dbReference>
<proteinExistence type="predicted"/>
<evidence type="ECO:0000313" key="2">
    <source>
        <dbReference type="EMBL" id="QBK29490.1"/>
    </source>
</evidence>
<dbReference type="Proteomes" id="UP000293719">
    <property type="component" value="Chromosome"/>
</dbReference>
<dbReference type="RefSeq" id="WP_131615191.1">
    <property type="nucleotide sequence ID" value="NZ_CP036532.1"/>
</dbReference>
<sequence>MSEKPDETQWKAVTDDFAVMGQLQPGDIDALAAAGFGAIICNRPDGEAPDEPQFDAIGEAARNAGLQARYIPVSNQVGLTPENVADMKAALAELPKPVLAYCRSGARSAKLYEAAQG</sequence>